<feature type="domain" description="Multidrug resistance protein MdtA-like C-terminal permuted SH3" evidence="8">
    <location>
        <begin position="314"/>
        <end position="370"/>
    </location>
</feature>
<name>N9U1I4_9GAMM</name>
<protein>
    <submittedName>
        <fullName evidence="9">Macrolide-specific efflux protein MacA</fullName>
    </submittedName>
</protein>
<dbReference type="InterPro" id="IPR006143">
    <property type="entry name" value="RND_pump_MFP"/>
</dbReference>
<dbReference type="Pfam" id="PF25917">
    <property type="entry name" value="BSH_RND"/>
    <property type="match status" value="1"/>
</dbReference>
<dbReference type="Gene3D" id="2.40.30.170">
    <property type="match status" value="1"/>
</dbReference>
<dbReference type="EMBL" id="APVG01000020">
    <property type="protein sequence ID" value="ENY72170.1"/>
    <property type="molecule type" value="Genomic_DNA"/>
</dbReference>
<dbReference type="PATRIC" id="fig|1268237.3.peg.1824"/>
<evidence type="ECO:0000313" key="10">
    <source>
        <dbReference type="Proteomes" id="UP000023775"/>
    </source>
</evidence>
<dbReference type="PANTHER" id="PTHR30469">
    <property type="entry name" value="MULTIDRUG RESISTANCE PROTEIN MDTA"/>
    <property type="match status" value="1"/>
</dbReference>
<dbReference type="GO" id="GO:1990195">
    <property type="term" value="C:macrolide transmembrane transporter complex"/>
    <property type="evidence" value="ECO:0007669"/>
    <property type="project" value="InterPro"/>
</dbReference>
<sequence>MKKLLSHWRLLLAFSLVTALLIGWLWPHTPPPSHLTATVQRQDIEQSVQASGVLQAREQVDVGAQVNGQVVRLLVDEGQQVKKGDLLAEIDPTVAQNKLKKAEADLARAKADLRMKQALQRQDTLALNRQRAMIRDEATSRAELEQAEAKQATSAADVANARTAITSAEIEVATARTELGYNRILAPMDGTVLSLVTKLGQTLVSAQVVPTLLKLADLDTMTIKAQISEADVIRIHAGMPVYFTLIGDPDTRYDATLRTVQLAPTNINDTANANASNSAVYYYALFDVPNPGHLLRVAMTAQVSIVLGRREGILAIPLTALGTTKGKDRFEVTVLSDGQTQPRTVQTGLRDEVNVEIVDGLREGESVILGSGMPAEPHDVEIML</sequence>
<dbReference type="GO" id="GO:1990281">
    <property type="term" value="C:efflux pump complex"/>
    <property type="evidence" value="ECO:0007669"/>
    <property type="project" value="TreeGrafter"/>
</dbReference>
<evidence type="ECO:0000256" key="5">
    <source>
        <dbReference type="SAM" id="Coils"/>
    </source>
</evidence>
<dbReference type="InterPro" id="IPR058625">
    <property type="entry name" value="MdtA-like_BSH"/>
</dbReference>
<dbReference type="PANTHER" id="PTHR30469:SF33">
    <property type="entry name" value="SLR1207 PROTEIN"/>
    <property type="match status" value="1"/>
</dbReference>
<reference evidence="9 10" key="1">
    <citation type="journal article" date="2013" name="Genome Announc.">
        <title>Draft Genome Sequence of the Aeromonas diversa Type Strain.</title>
        <authorList>
            <person name="Farfan M."/>
            <person name="Spataro N."/>
            <person name="Sanglas A."/>
            <person name="Albarral V."/>
            <person name="Loren J.G."/>
            <person name="Bosch E."/>
            <person name="Fuste M.C."/>
        </authorList>
    </citation>
    <scope>NUCLEOTIDE SEQUENCE [LARGE SCALE GENOMIC DNA]</scope>
    <source>
        <strain evidence="9 10">2478-85</strain>
    </source>
</reference>
<comment type="caution">
    <text evidence="9">The sequence shown here is derived from an EMBL/GenBank/DDBJ whole genome shotgun (WGS) entry which is preliminary data.</text>
</comment>
<proteinExistence type="inferred from homology"/>
<dbReference type="Pfam" id="PF25967">
    <property type="entry name" value="RND-MFP_C"/>
    <property type="match status" value="1"/>
</dbReference>
<evidence type="ECO:0000256" key="3">
    <source>
        <dbReference type="ARBA" id="ARBA00022448"/>
    </source>
</evidence>
<dbReference type="RefSeq" id="WP_005352233.1">
    <property type="nucleotide sequence ID" value="NZ_APVG01000020.1"/>
</dbReference>
<evidence type="ECO:0000313" key="9">
    <source>
        <dbReference type="EMBL" id="ENY72170.1"/>
    </source>
</evidence>
<keyword evidence="3" id="KW-0813">Transport</keyword>
<gene>
    <name evidence="9" type="ORF">G114_09259</name>
</gene>
<dbReference type="GO" id="GO:0030313">
    <property type="term" value="C:cell envelope"/>
    <property type="evidence" value="ECO:0007669"/>
    <property type="project" value="UniProtKB-SubCell"/>
</dbReference>
<comment type="similarity">
    <text evidence="2">Belongs to the membrane fusion protein (MFP) (TC 8.A.1) family.</text>
</comment>
<feature type="domain" description="Multidrug resistance protein MdtA-like beta-barrel" evidence="7">
    <location>
        <begin position="220"/>
        <end position="308"/>
    </location>
</feature>
<evidence type="ECO:0000259" key="8">
    <source>
        <dbReference type="Pfam" id="PF25967"/>
    </source>
</evidence>
<feature type="domain" description="Multidrug resistance protein MdtA-like barrel-sandwich hybrid" evidence="6">
    <location>
        <begin position="58"/>
        <end position="211"/>
    </location>
</feature>
<dbReference type="Gene3D" id="2.40.420.20">
    <property type="match status" value="1"/>
</dbReference>
<evidence type="ECO:0000259" key="6">
    <source>
        <dbReference type="Pfam" id="PF25917"/>
    </source>
</evidence>
<comment type="subcellular location">
    <subcellularLocation>
        <location evidence="1">Cell membrane</location>
    </subcellularLocation>
</comment>
<evidence type="ECO:0000256" key="4">
    <source>
        <dbReference type="ARBA" id="ARBA00023054"/>
    </source>
</evidence>
<dbReference type="eggNOG" id="COG0845">
    <property type="taxonomic scope" value="Bacteria"/>
</dbReference>
<dbReference type="Proteomes" id="UP000023775">
    <property type="component" value="Unassembled WGS sequence"/>
</dbReference>
<evidence type="ECO:0000256" key="2">
    <source>
        <dbReference type="ARBA" id="ARBA00009477"/>
    </source>
</evidence>
<keyword evidence="10" id="KW-1185">Reference proteome</keyword>
<dbReference type="GO" id="GO:0015562">
    <property type="term" value="F:efflux transmembrane transporter activity"/>
    <property type="evidence" value="ECO:0007669"/>
    <property type="project" value="TreeGrafter"/>
</dbReference>
<dbReference type="Gene3D" id="2.40.50.100">
    <property type="match status" value="1"/>
</dbReference>
<evidence type="ECO:0000256" key="1">
    <source>
        <dbReference type="ARBA" id="ARBA00004236"/>
    </source>
</evidence>
<dbReference type="InterPro" id="IPR058627">
    <property type="entry name" value="MdtA-like_C"/>
</dbReference>
<dbReference type="InterPro" id="IPR058626">
    <property type="entry name" value="MdtA-like_b-barrel"/>
</dbReference>
<dbReference type="OrthoDB" id="9791520at2"/>
<dbReference type="GO" id="GO:1990961">
    <property type="term" value="P:xenobiotic detoxification by transmembrane export across the plasma membrane"/>
    <property type="evidence" value="ECO:0007669"/>
    <property type="project" value="InterPro"/>
</dbReference>
<dbReference type="AlphaFoldDB" id="N9U1I4"/>
<dbReference type="InterPro" id="IPR030190">
    <property type="entry name" value="MacA_alpha-hairpin_sf"/>
</dbReference>
<evidence type="ECO:0000259" key="7">
    <source>
        <dbReference type="Pfam" id="PF25944"/>
    </source>
</evidence>
<dbReference type="Gene3D" id="6.10.140.1990">
    <property type="match status" value="1"/>
</dbReference>
<dbReference type="NCBIfam" id="TIGR01730">
    <property type="entry name" value="RND_mfp"/>
    <property type="match status" value="1"/>
</dbReference>
<dbReference type="Pfam" id="PF25944">
    <property type="entry name" value="Beta-barrel_RND"/>
    <property type="match status" value="1"/>
</dbReference>
<dbReference type="GO" id="GO:0019898">
    <property type="term" value="C:extrinsic component of membrane"/>
    <property type="evidence" value="ECO:0007669"/>
    <property type="project" value="InterPro"/>
</dbReference>
<accession>N9U1I4</accession>
<organism evidence="9 10">
    <name type="scientific">Aeromonas diversa CDC 2478-85</name>
    <dbReference type="NCBI Taxonomy" id="1268237"/>
    <lineage>
        <taxon>Bacteria</taxon>
        <taxon>Pseudomonadati</taxon>
        <taxon>Pseudomonadota</taxon>
        <taxon>Gammaproteobacteria</taxon>
        <taxon>Aeromonadales</taxon>
        <taxon>Aeromonadaceae</taxon>
        <taxon>Aeromonas</taxon>
    </lineage>
</organism>
<keyword evidence="4 5" id="KW-0175">Coiled coil</keyword>
<feature type="coiled-coil region" evidence="5">
    <location>
        <begin position="99"/>
        <end position="155"/>
    </location>
</feature>
<dbReference type="SUPFAM" id="SSF111369">
    <property type="entry name" value="HlyD-like secretion proteins"/>
    <property type="match status" value="1"/>
</dbReference>